<dbReference type="PANTHER" id="PTHR37984:SF15">
    <property type="entry name" value="INTEGRASE CATALYTIC DOMAIN-CONTAINING PROTEIN"/>
    <property type="match status" value="1"/>
</dbReference>
<sequence length="193" mass="22381">MLVGVTEHLPYPVVLGCNWPELLEEIARVRPEEKVEGFEVETEQMPPEEDTGQEVDVTPLWEDEHFQLNQSQEADFRYALQEHLAQRDGEVLRPELMNTTPRFEVKNGLLYRIERGKPGGKEVVQLLVPQRYQWAVLKVAHELRMGGHLGRDKSEARIRAMFFWPGLLREVARYCTSCPMCQKANPRHPPKPL</sequence>
<dbReference type="EMBL" id="AKHW03000416">
    <property type="protein sequence ID" value="KYO47812.1"/>
    <property type="molecule type" value="Genomic_DNA"/>
</dbReference>
<feature type="domain" description="Integrase zinc-binding" evidence="2">
    <location>
        <begin position="128"/>
        <end position="187"/>
    </location>
</feature>
<dbReference type="Pfam" id="PF17921">
    <property type="entry name" value="Integrase_H2C2"/>
    <property type="match status" value="1"/>
</dbReference>
<gene>
    <name evidence="3" type="ORF">Y1Q_0019865</name>
</gene>
<organism evidence="3 4">
    <name type="scientific">Alligator mississippiensis</name>
    <name type="common">American alligator</name>
    <dbReference type="NCBI Taxonomy" id="8496"/>
    <lineage>
        <taxon>Eukaryota</taxon>
        <taxon>Metazoa</taxon>
        <taxon>Chordata</taxon>
        <taxon>Craniata</taxon>
        <taxon>Vertebrata</taxon>
        <taxon>Euteleostomi</taxon>
        <taxon>Archelosauria</taxon>
        <taxon>Archosauria</taxon>
        <taxon>Crocodylia</taxon>
        <taxon>Alligatoridae</taxon>
        <taxon>Alligatorinae</taxon>
        <taxon>Alligator</taxon>
    </lineage>
</organism>
<dbReference type="InterPro" id="IPR050951">
    <property type="entry name" value="Retrovirus_Pol_polyprotein"/>
</dbReference>
<evidence type="ECO:0000259" key="2">
    <source>
        <dbReference type="Pfam" id="PF17921"/>
    </source>
</evidence>
<protein>
    <recommendedName>
        <fullName evidence="1">Gypsy retrotransposon integrase-like protein 1</fullName>
    </recommendedName>
</protein>
<evidence type="ECO:0000313" key="4">
    <source>
        <dbReference type="Proteomes" id="UP000050525"/>
    </source>
</evidence>
<evidence type="ECO:0000256" key="1">
    <source>
        <dbReference type="ARBA" id="ARBA00039658"/>
    </source>
</evidence>
<keyword evidence="4" id="KW-1185">Reference proteome</keyword>
<dbReference type="AlphaFoldDB" id="A0A151PFP7"/>
<reference evidence="3 4" key="1">
    <citation type="journal article" date="2012" name="Genome Biol.">
        <title>Sequencing three crocodilian genomes to illuminate the evolution of archosaurs and amniotes.</title>
        <authorList>
            <person name="St John J.A."/>
            <person name="Braun E.L."/>
            <person name="Isberg S.R."/>
            <person name="Miles L.G."/>
            <person name="Chong A.Y."/>
            <person name="Gongora J."/>
            <person name="Dalzell P."/>
            <person name="Moran C."/>
            <person name="Bed'hom B."/>
            <person name="Abzhanov A."/>
            <person name="Burgess S.C."/>
            <person name="Cooksey A.M."/>
            <person name="Castoe T.A."/>
            <person name="Crawford N.G."/>
            <person name="Densmore L.D."/>
            <person name="Drew J.C."/>
            <person name="Edwards S.V."/>
            <person name="Faircloth B.C."/>
            <person name="Fujita M.K."/>
            <person name="Greenwold M.J."/>
            <person name="Hoffmann F.G."/>
            <person name="Howard J.M."/>
            <person name="Iguchi T."/>
            <person name="Janes D.E."/>
            <person name="Khan S.Y."/>
            <person name="Kohno S."/>
            <person name="de Koning A.J."/>
            <person name="Lance S.L."/>
            <person name="McCarthy F.M."/>
            <person name="McCormack J.E."/>
            <person name="Merchant M.E."/>
            <person name="Peterson D.G."/>
            <person name="Pollock D.D."/>
            <person name="Pourmand N."/>
            <person name="Raney B.J."/>
            <person name="Roessler K.A."/>
            <person name="Sanford J.R."/>
            <person name="Sawyer R.H."/>
            <person name="Schmidt C.J."/>
            <person name="Triplett E.W."/>
            <person name="Tuberville T.D."/>
            <person name="Venegas-Anaya M."/>
            <person name="Howard J.T."/>
            <person name="Jarvis E.D."/>
            <person name="Guillette L.J.Jr."/>
            <person name="Glenn T.C."/>
            <person name="Green R.E."/>
            <person name="Ray D.A."/>
        </authorList>
    </citation>
    <scope>NUCLEOTIDE SEQUENCE [LARGE SCALE GENOMIC DNA]</scope>
    <source>
        <strain evidence="3">KSC_2009_1</strain>
    </source>
</reference>
<dbReference type="PANTHER" id="PTHR37984">
    <property type="entry name" value="PROTEIN CBG26694"/>
    <property type="match status" value="1"/>
</dbReference>
<dbReference type="FunFam" id="1.10.340.70:FF:000001">
    <property type="entry name" value="Retrovirus-related Pol polyprotein from transposon gypsy-like Protein"/>
    <property type="match status" value="1"/>
</dbReference>
<evidence type="ECO:0000313" key="3">
    <source>
        <dbReference type="EMBL" id="KYO47812.1"/>
    </source>
</evidence>
<proteinExistence type="predicted"/>
<dbReference type="Gene3D" id="1.10.340.70">
    <property type="match status" value="1"/>
</dbReference>
<name>A0A151PFP7_ALLMI</name>
<dbReference type="Proteomes" id="UP000050525">
    <property type="component" value="Unassembled WGS sequence"/>
</dbReference>
<dbReference type="InterPro" id="IPR041588">
    <property type="entry name" value="Integrase_H2C2"/>
</dbReference>
<accession>A0A151PFP7</accession>
<comment type="caution">
    <text evidence="3">The sequence shown here is derived from an EMBL/GenBank/DDBJ whole genome shotgun (WGS) entry which is preliminary data.</text>
</comment>